<feature type="compositionally biased region" description="Pro residues" evidence="2">
    <location>
        <begin position="446"/>
        <end position="457"/>
    </location>
</feature>
<evidence type="ECO:0000313" key="4">
    <source>
        <dbReference type="EMBL" id="KAF0302597.1"/>
    </source>
</evidence>
<dbReference type="Proteomes" id="UP000440578">
    <property type="component" value="Unassembled WGS sequence"/>
</dbReference>
<dbReference type="InterPro" id="IPR057749">
    <property type="entry name" value="WDR47_COR"/>
</dbReference>
<dbReference type="InterPro" id="IPR006595">
    <property type="entry name" value="CTLH_C"/>
</dbReference>
<feature type="region of interest" description="Disordered" evidence="2">
    <location>
        <begin position="420"/>
        <end position="473"/>
    </location>
</feature>
<proteinExistence type="predicted"/>
<dbReference type="PROSITE" id="PS50897">
    <property type="entry name" value="CTLH"/>
    <property type="match status" value="1"/>
</dbReference>
<dbReference type="InterPro" id="IPR006594">
    <property type="entry name" value="LisH"/>
</dbReference>
<gene>
    <name evidence="4" type="primary">Wdr47_1</name>
    <name evidence="4" type="ORF">FJT64_025302</name>
</gene>
<evidence type="ECO:0000256" key="2">
    <source>
        <dbReference type="SAM" id="MobiDB-lite"/>
    </source>
</evidence>
<sequence length="490" mass="55189">MPSAHLYFPDRCCLLQYHLYLADVSSLRFRLCIQYIMPSAHLYLREEEVVKLMLEFLHNRQLHISQLSVEREAGIINASLSDDLLFLRQLILDGQWDDAIEFVQPLTSVESFDTKRFHYEVLKVKYVELLCIKSEAGAQDNMEQAVEEVVKVLNELEKYCESKEEYAALCLLLTLPRLGDHSEYRDWNPSAARVACFRAVLPLVEKFLPSERKRGGERQNECASNDRLIQLLIKGILYESCVEYCQQKATSGGTEASGEMQFSKVLSGNGFSDSDLSLLSWLQSIPADTFACPFEQRTLNVDVERLERPQLDAFWTEYMLVTPIKPKTFPHSVMPQARPKSADVMSRSLNPQLEGLPLGLAAAGGGDLYQEFQRGRQRLQEQLAEHEQRRNQYVQQLSGDNRFSEDGYRQTAAYSPAHTVYGHMNGAPRPSGPPPAPPHPHHHPPHPPPHPSVPPHPAGGSVPPSISGTPHRQAVAVAQNGVYQAVNVSR</sequence>
<comment type="caution">
    <text evidence="4">The sequence shown here is derived from an EMBL/GenBank/DDBJ whole genome shotgun (WGS) entry which is preliminary data.</text>
</comment>
<protein>
    <submittedName>
        <fullName evidence="4">WD repeat-containing protein 47</fullName>
    </submittedName>
</protein>
<keyword evidence="5" id="KW-1185">Reference proteome</keyword>
<dbReference type="PANTHER" id="PTHR19863:SF11">
    <property type="entry name" value="WD REPEAT-CONTAINING PROTEIN 47-LIKE PROTEIN"/>
    <property type="match status" value="1"/>
</dbReference>
<dbReference type="Pfam" id="PF25602">
    <property type="entry name" value="WDR47_COR"/>
    <property type="match status" value="1"/>
</dbReference>
<dbReference type="OrthoDB" id="187712at2759"/>
<dbReference type="InterPro" id="IPR040067">
    <property type="entry name" value="WDR47"/>
</dbReference>
<dbReference type="AlphaFoldDB" id="A0A6A4W3Y6"/>
<dbReference type="PANTHER" id="PTHR19863">
    <property type="entry name" value="NEMITIN (NEURONAL ENRICHED MAP INTERACTING PROTEIN) HOMOLOG"/>
    <property type="match status" value="1"/>
</dbReference>
<feature type="domain" description="CTLH" evidence="3">
    <location>
        <begin position="82"/>
        <end position="137"/>
    </location>
</feature>
<feature type="coiled-coil region" evidence="1">
    <location>
        <begin position="369"/>
        <end position="396"/>
    </location>
</feature>
<dbReference type="EMBL" id="VIIS01001042">
    <property type="protein sequence ID" value="KAF0302597.1"/>
    <property type="molecule type" value="Genomic_DNA"/>
</dbReference>
<evidence type="ECO:0000256" key="1">
    <source>
        <dbReference type="SAM" id="Coils"/>
    </source>
</evidence>
<reference evidence="4 5" key="1">
    <citation type="submission" date="2019-07" db="EMBL/GenBank/DDBJ databases">
        <title>Draft genome assembly of a fouling barnacle, Amphibalanus amphitrite (Darwin, 1854): The first reference genome for Thecostraca.</title>
        <authorList>
            <person name="Kim W."/>
        </authorList>
    </citation>
    <scope>NUCLEOTIDE SEQUENCE [LARGE SCALE GENOMIC DNA]</scope>
    <source>
        <strain evidence="4">SNU_AA5</strain>
        <tissue evidence="4">Soma without cirri and trophi</tissue>
    </source>
</reference>
<dbReference type="PROSITE" id="PS50896">
    <property type="entry name" value="LISH"/>
    <property type="match status" value="1"/>
</dbReference>
<name>A0A6A4W3Y6_AMPAM</name>
<accession>A0A6A4W3Y6</accession>
<keyword evidence="1" id="KW-0175">Coiled coil</keyword>
<dbReference type="SMART" id="SM00668">
    <property type="entry name" value="CTLH"/>
    <property type="match status" value="1"/>
</dbReference>
<organism evidence="4 5">
    <name type="scientific">Amphibalanus amphitrite</name>
    <name type="common">Striped barnacle</name>
    <name type="synonym">Balanus amphitrite</name>
    <dbReference type="NCBI Taxonomy" id="1232801"/>
    <lineage>
        <taxon>Eukaryota</taxon>
        <taxon>Metazoa</taxon>
        <taxon>Ecdysozoa</taxon>
        <taxon>Arthropoda</taxon>
        <taxon>Crustacea</taxon>
        <taxon>Multicrustacea</taxon>
        <taxon>Cirripedia</taxon>
        <taxon>Thoracica</taxon>
        <taxon>Thoracicalcarea</taxon>
        <taxon>Balanomorpha</taxon>
        <taxon>Balanoidea</taxon>
        <taxon>Balanidae</taxon>
        <taxon>Amphibalaninae</taxon>
        <taxon>Amphibalanus</taxon>
    </lineage>
</organism>
<evidence type="ECO:0000259" key="3">
    <source>
        <dbReference type="PROSITE" id="PS50897"/>
    </source>
</evidence>
<evidence type="ECO:0000313" key="5">
    <source>
        <dbReference type="Proteomes" id="UP000440578"/>
    </source>
</evidence>